<sequence>MTSVPKPLKLLQPHYGTLKSYHETMPESSDSKVFLLLGKSVLAFQFSNVSNTPEKHEYVQVILGEEVTFSKSL</sequence>
<accession>A0A0E0HS37</accession>
<protein>
    <recommendedName>
        <fullName evidence="1">RPN1 N-terminal domain-containing protein</fullName>
    </recommendedName>
</protein>
<dbReference type="STRING" id="4536.A0A0E0HS37"/>
<dbReference type="InterPro" id="IPR040892">
    <property type="entry name" value="RPN1_N"/>
</dbReference>
<dbReference type="Pfam" id="PF17781">
    <property type="entry name" value="RPN1_RPN2_N"/>
    <property type="match status" value="1"/>
</dbReference>
<organism evidence="2">
    <name type="scientific">Oryza nivara</name>
    <name type="common">Indian wild rice</name>
    <name type="synonym">Oryza sativa f. spontanea</name>
    <dbReference type="NCBI Taxonomy" id="4536"/>
    <lineage>
        <taxon>Eukaryota</taxon>
        <taxon>Viridiplantae</taxon>
        <taxon>Streptophyta</taxon>
        <taxon>Embryophyta</taxon>
        <taxon>Tracheophyta</taxon>
        <taxon>Spermatophyta</taxon>
        <taxon>Magnoliopsida</taxon>
        <taxon>Liliopsida</taxon>
        <taxon>Poales</taxon>
        <taxon>Poaceae</taxon>
        <taxon>BOP clade</taxon>
        <taxon>Oryzoideae</taxon>
        <taxon>Oryzeae</taxon>
        <taxon>Oryzinae</taxon>
        <taxon>Oryza</taxon>
    </lineage>
</organism>
<dbReference type="Proteomes" id="UP000006591">
    <property type="component" value="Chromosome 6"/>
</dbReference>
<reference evidence="2" key="1">
    <citation type="submission" date="2015-04" db="UniProtKB">
        <authorList>
            <consortium name="EnsemblPlants"/>
        </authorList>
    </citation>
    <scope>IDENTIFICATION</scope>
    <source>
        <strain evidence="2">SL10</strain>
    </source>
</reference>
<dbReference type="EnsemblPlants" id="ONIVA06G20980.1">
    <property type="protein sequence ID" value="ONIVA06G20980.1"/>
    <property type="gene ID" value="ONIVA06G20980"/>
</dbReference>
<evidence type="ECO:0000313" key="2">
    <source>
        <dbReference type="EnsemblPlants" id="ONIVA06G20980.1"/>
    </source>
</evidence>
<evidence type="ECO:0000259" key="1">
    <source>
        <dbReference type="Pfam" id="PF17781"/>
    </source>
</evidence>
<reference evidence="2" key="2">
    <citation type="submission" date="2018-04" db="EMBL/GenBank/DDBJ databases">
        <title>OnivRS2 (Oryza nivara Reference Sequence Version 2).</title>
        <authorList>
            <person name="Zhang J."/>
            <person name="Kudrna D."/>
            <person name="Lee S."/>
            <person name="Talag J."/>
            <person name="Rajasekar S."/>
            <person name="Welchert J."/>
            <person name="Hsing Y.-I."/>
            <person name="Wing R.A."/>
        </authorList>
    </citation>
    <scope>NUCLEOTIDE SEQUENCE [LARGE SCALE GENOMIC DNA]</scope>
    <source>
        <strain evidence="2">SL10</strain>
    </source>
</reference>
<evidence type="ECO:0000313" key="3">
    <source>
        <dbReference type="Proteomes" id="UP000006591"/>
    </source>
</evidence>
<dbReference type="AlphaFoldDB" id="A0A0E0HS37"/>
<name>A0A0E0HS37_ORYNI</name>
<keyword evidence="3" id="KW-1185">Reference proteome</keyword>
<proteinExistence type="predicted"/>
<dbReference type="Gramene" id="ONIVA06G20980.1">
    <property type="protein sequence ID" value="ONIVA06G20980.1"/>
    <property type="gene ID" value="ONIVA06G20980"/>
</dbReference>
<dbReference type="HOGENOM" id="CLU_2709040_0_0_1"/>
<feature type="domain" description="RPN1 N-terminal" evidence="1">
    <location>
        <begin position="1"/>
        <end position="49"/>
    </location>
</feature>